<dbReference type="RefSeq" id="XP_005535847.1">
    <property type="nucleotide sequence ID" value="XM_005535790.1"/>
</dbReference>
<evidence type="ECO:0000256" key="3">
    <source>
        <dbReference type="PROSITE-ProRule" id="PRU00339"/>
    </source>
</evidence>
<keyword evidence="6" id="KW-1185">Reference proteome</keyword>
<dbReference type="PROSITE" id="PS50293">
    <property type="entry name" value="TPR_REGION"/>
    <property type="match status" value="1"/>
</dbReference>
<feature type="region of interest" description="Disordered" evidence="4">
    <location>
        <begin position="287"/>
        <end position="359"/>
    </location>
</feature>
<reference evidence="5 6" key="2">
    <citation type="journal article" date="2007" name="BMC Biol.">
        <title>A 100%-complete sequence reveals unusually simple genomic features in the hot-spring red alga Cyanidioschyzon merolae.</title>
        <authorList>
            <person name="Nozaki H."/>
            <person name="Takano H."/>
            <person name="Misumi O."/>
            <person name="Terasawa K."/>
            <person name="Matsuzaki M."/>
            <person name="Maruyama S."/>
            <person name="Nishida K."/>
            <person name="Yagisawa F."/>
            <person name="Yoshida Y."/>
            <person name="Fujiwara T."/>
            <person name="Takio S."/>
            <person name="Tamura K."/>
            <person name="Chung S.J."/>
            <person name="Nakamura S."/>
            <person name="Kuroiwa H."/>
            <person name="Tanaka K."/>
            <person name="Sato N."/>
            <person name="Kuroiwa T."/>
        </authorList>
    </citation>
    <scope>NUCLEOTIDE SEQUENCE [LARGE SCALE GENOMIC DNA]</scope>
    <source>
        <strain evidence="5 6">10D</strain>
    </source>
</reference>
<sequence length="1052" mass="117679">MTALEQLLWSGADTRDLGAADLRRLVAENIGGDQTAPHLEDLALHLVRRDIETALGFVNAQEQVLVAESASNAHFWAHYLRAIALILAFVRDQWTGPPLPATWPLRVTRSTKEPERDTLAVDGEDWLAACAPACALLEATRCLAELDWTSAYQAWWYVRALWLYQQCLSGPSALLRDQILSIGKAIALSNTIEVQVVVPPFSRPRYRMQQVTASWTFDGTLAETFLSSMEFSLMNHYYSFGEVAREFLEHAASRIGARICFSGERGIRLRYQKRPMALLRVRIDRSSSISTTSHDGTPAPDTHPVSGGRRCAEHATGHCGTHCNEDAVPPETATRVDRRETDCQNKEKHDNASSLDLSGATSRGATLECCGTTAEARSFGSEPRLESASKASCAVPSSQAVMIPDSSCRAVLPASAHDHQGTDAPPETESAAVVVRDAHSSPYAAGMPRAIPLRDDEYLGHTVCIESVGSEQVSPHPLSVTDCILLSGLVAIDASQQVTTALSKENIRSCVEYIIEATERSTEAQAEHALLRAYALLVRTRLELDRARFQERVMEQMEELVERFYNDTQPRPELTKHLWYAFATAYPLRWQMQREWAGMLGRLGLVKSALDVFQSLEMWEHAVDCHRLMGNWTRAYQMLIELLRVRDRSPRLLCVLGDVLVMMPERDRPLDEHRTPEALYNQAWQISGERYARAQRSLGRLAMRRGDWQRAYEHFRRALTVNPLHQDIWFACGFCAQKLGRWDWASESYTSAVQYEPEHAEAWSNLGHALLRQTMAEEAGNPASMLKRHRVVKCFAEAARLRPESWQVWQNLLIAATGAKEWALALRAQSKLLEFRGRDGYDHAALAAILAAMSDVLDETSVTDQDVHVDDPVRVRQMSALESLLRSVAATGISDPIVWDALRRCATRHGNLAEALEYSRKTIRALETATRPSQFGSKKMASAGAGLQQTAPQPPQQFTLAEAYLALAETLMLVRQQRSSSHDRELENDDLLLRTIPDRSAASQVRLFLERYHVHDETNKVCIERLREIAKQLGILSGSDFVSTSQANGETQ</sequence>
<dbReference type="AlphaFoldDB" id="M1UPZ8"/>
<dbReference type="InterPro" id="IPR044244">
    <property type="entry name" value="TTC27/Emw1"/>
</dbReference>
<proteinExistence type="predicted"/>
<feature type="compositionally biased region" description="Basic and acidic residues" evidence="4">
    <location>
        <begin position="334"/>
        <end position="351"/>
    </location>
</feature>
<dbReference type="Proteomes" id="UP000007014">
    <property type="component" value="Chromosome 7"/>
</dbReference>
<organism evidence="5 6">
    <name type="scientific">Cyanidioschyzon merolae (strain NIES-3377 / 10D)</name>
    <name type="common">Unicellular red alga</name>
    <dbReference type="NCBI Taxonomy" id="280699"/>
    <lineage>
        <taxon>Eukaryota</taxon>
        <taxon>Rhodophyta</taxon>
        <taxon>Bangiophyceae</taxon>
        <taxon>Cyanidiales</taxon>
        <taxon>Cyanidiaceae</taxon>
        <taxon>Cyanidioschyzon</taxon>
    </lineage>
</organism>
<dbReference type="KEGG" id="cme:CYME_CMG031C"/>
<reference evidence="5 6" key="1">
    <citation type="journal article" date="2004" name="Nature">
        <title>Genome sequence of the ultrasmall unicellular red alga Cyanidioschyzon merolae 10D.</title>
        <authorList>
            <person name="Matsuzaki M."/>
            <person name="Misumi O."/>
            <person name="Shin-i T."/>
            <person name="Maruyama S."/>
            <person name="Takahara M."/>
            <person name="Miyagishima S."/>
            <person name="Mori T."/>
            <person name="Nishida K."/>
            <person name="Yagisawa F."/>
            <person name="Nishida K."/>
            <person name="Yoshida Y."/>
            <person name="Nishimura Y."/>
            <person name="Nakao S."/>
            <person name="Kobayashi T."/>
            <person name="Momoyama Y."/>
            <person name="Higashiyama T."/>
            <person name="Minoda A."/>
            <person name="Sano M."/>
            <person name="Nomoto H."/>
            <person name="Oishi K."/>
            <person name="Hayashi H."/>
            <person name="Ohta F."/>
            <person name="Nishizaka S."/>
            <person name="Haga S."/>
            <person name="Miura S."/>
            <person name="Morishita T."/>
            <person name="Kabeya Y."/>
            <person name="Terasawa K."/>
            <person name="Suzuki Y."/>
            <person name="Ishii Y."/>
            <person name="Asakawa S."/>
            <person name="Takano H."/>
            <person name="Ohta N."/>
            <person name="Kuroiwa H."/>
            <person name="Tanaka K."/>
            <person name="Shimizu N."/>
            <person name="Sugano S."/>
            <person name="Sato N."/>
            <person name="Nozaki H."/>
            <person name="Ogasawara N."/>
            <person name="Kohara Y."/>
            <person name="Kuroiwa T."/>
        </authorList>
    </citation>
    <scope>NUCLEOTIDE SEQUENCE [LARGE SCALE GENOMIC DNA]</scope>
    <source>
        <strain evidence="5 6">10D</strain>
    </source>
</reference>
<dbReference type="PROSITE" id="PS50005">
    <property type="entry name" value="TPR"/>
    <property type="match status" value="2"/>
</dbReference>
<protein>
    <submittedName>
        <fullName evidence="5">Uncharacterized protein</fullName>
    </submittedName>
</protein>
<dbReference type="EMBL" id="AP006489">
    <property type="protein sequence ID" value="BAM79561.1"/>
    <property type="molecule type" value="Genomic_DNA"/>
</dbReference>
<dbReference type="Pfam" id="PF13428">
    <property type="entry name" value="TPR_14"/>
    <property type="match status" value="1"/>
</dbReference>
<dbReference type="PANTHER" id="PTHR16193">
    <property type="entry name" value="TETRATRICOPEPTIDE REPEAT PROTEIN 27"/>
    <property type="match status" value="1"/>
</dbReference>
<dbReference type="InterPro" id="IPR011990">
    <property type="entry name" value="TPR-like_helical_dom_sf"/>
</dbReference>
<feature type="repeat" description="TPR" evidence="3">
    <location>
        <begin position="692"/>
        <end position="725"/>
    </location>
</feature>
<feature type="region of interest" description="Disordered" evidence="4">
    <location>
        <begin position="934"/>
        <end position="953"/>
    </location>
</feature>
<dbReference type="GeneID" id="16993309"/>
<evidence type="ECO:0000313" key="5">
    <source>
        <dbReference type="EMBL" id="BAM79561.1"/>
    </source>
</evidence>
<feature type="compositionally biased region" description="Low complexity" evidence="4">
    <location>
        <begin position="943"/>
        <end position="953"/>
    </location>
</feature>
<dbReference type="SMART" id="SM00028">
    <property type="entry name" value="TPR"/>
    <property type="match status" value="3"/>
</dbReference>
<dbReference type="HOGENOM" id="CLU_290771_0_0_1"/>
<dbReference type="Gene3D" id="1.25.40.10">
    <property type="entry name" value="Tetratricopeptide repeat domain"/>
    <property type="match status" value="1"/>
</dbReference>
<accession>M1UPZ8</accession>
<dbReference type="STRING" id="280699.M1UPZ8"/>
<dbReference type="InterPro" id="IPR019734">
    <property type="entry name" value="TPR_rpt"/>
</dbReference>
<keyword evidence="2 3" id="KW-0802">TPR repeat</keyword>
<feature type="repeat" description="TPR" evidence="3">
    <location>
        <begin position="726"/>
        <end position="759"/>
    </location>
</feature>
<dbReference type="SUPFAM" id="SSF48452">
    <property type="entry name" value="TPR-like"/>
    <property type="match status" value="1"/>
</dbReference>
<dbReference type="OrthoDB" id="1936594at2759"/>
<keyword evidence="1" id="KW-0677">Repeat</keyword>
<evidence type="ECO:0000256" key="1">
    <source>
        <dbReference type="ARBA" id="ARBA00022737"/>
    </source>
</evidence>
<gene>
    <name evidence="5" type="ORF">CYME_CMG031C</name>
</gene>
<evidence type="ECO:0000256" key="2">
    <source>
        <dbReference type="ARBA" id="ARBA00022803"/>
    </source>
</evidence>
<evidence type="ECO:0000313" key="6">
    <source>
        <dbReference type="Proteomes" id="UP000007014"/>
    </source>
</evidence>
<dbReference type="Gramene" id="CMG031CT">
    <property type="protein sequence ID" value="CMG031CT"/>
    <property type="gene ID" value="CMG031C"/>
</dbReference>
<dbReference type="eggNOG" id="KOG1128">
    <property type="taxonomic scope" value="Eukaryota"/>
</dbReference>
<name>M1UPZ8_CYAM1</name>
<evidence type="ECO:0000256" key="4">
    <source>
        <dbReference type="SAM" id="MobiDB-lite"/>
    </source>
</evidence>
<dbReference type="PANTHER" id="PTHR16193:SF0">
    <property type="entry name" value="TETRATRICOPEPTIDE REPEAT PROTEIN 27"/>
    <property type="match status" value="1"/>
</dbReference>